<evidence type="ECO:0000256" key="3">
    <source>
        <dbReference type="ARBA" id="ARBA00022692"/>
    </source>
</evidence>
<evidence type="ECO:0000256" key="5">
    <source>
        <dbReference type="ARBA" id="ARBA00023136"/>
    </source>
</evidence>
<evidence type="ECO:0000256" key="6">
    <source>
        <dbReference type="RuleBase" id="RU361206"/>
    </source>
</evidence>
<dbReference type="GO" id="GO:0000139">
    <property type="term" value="C:Golgi membrane"/>
    <property type="evidence" value="ECO:0007669"/>
    <property type="project" value="TreeGrafter"/>
</dbReference>
<dbReference type="InParanoid" id="A0A024GQA0"/>
<comment type="subcellular location">
    <subcellularLocation>
        <location evidence="1 6">Membrane</location>
        <topology evidence="1 6">Multi-pass membrane protein</topology>
    </subcellularLocation>
</comment>
<feature type="transmembrane region" description="Helical" evidence="6">
    <location>
        <begin position="175"/>
        <end position="194"/>
    </location>
</feature>
<proteinExistence type="inferred from homology"/>
<feature type="transmembrane region" description="Helical" evidence="6">
    <location>
        <begin position="62"/>
        <end position="81"/>
    </location>
</feature>
<dbReference type="OrthoDB" id="2151161at2759"/>
<dbReference type="Pfam" id="PF05832">
    <property type="entry name" value="DUF846"/>
    <property type="match status" value="1"/>
</dbReference>
<dbReference type="FunCoup" id="A0A024GQA0">
    <property type="interactions" value="104"/>
</dbReference>
<feature type="transmembrane region" description="Helical" evidence="6">
    <location>
        <begin position="148"/>
        <end position="169"/>
    </location>
</feature>
<comment type="caution">
    <text evidence="7">The sequence shown here is derived from an EMBL/GenBank/DDBJ whole genome shotgun (WGS) entry which is preliminary data.</text>
</comment>
<dbReference type="PANTHER" id="PTHR13019:SF7">
    <property type="entry name" value="GOLGI APPARATUS MEMBRANE PROTEIN TVP23"/>
    <property type="match status" value="1"/>
</dbReference>
<evidence type="ECO:0000256" key="1">
    <source>
        <dbReference type="ARBA" id="ARBA00004141"/>
    </source>
</evidence>
<feature type="transmembrane region" description="Helical" evidence="6">
    <location>
        <begin position="87"/>
        <end position="106"/>
    </location>
</feature>
<dbReference type="InterPro" id="IPR008564">
    <property type="entry name" value="TVP23-like"/>
</dbReference>
<comment type="similarity">
    <text evidence="2 6">Belongs to the TVP23 family.</text>
</comment>
<keyword evidence="3 6" id="KW-0812">Transmembrane</keyword>
<sequence>MSEEKKDLQGEDSADELEFIKVQVDEKEDGINSTAQQAFPAPKSSISQFSSTFTLRKAHHPVAAFFHLLFKGLALAIYIFGGLFTDSFVFIFVLCVLLLAFDFWTVKNISGRLLVGLRWWNRINEDGTSEWIFESHERKVTHAVDSRLFWTALYGTPLLWAFFLIISVLKFNLQWALIVLVALVLNGANIVGYTKCKKDAQEKMKNFMTEGALSAFSSTARSSLMATIGDIALGNSMQTSAGRKQSIHSGQNVIV</sequence>
<keyword evidence="5 6" id="KW-0472">Membrane</keyword>
<protein>
    <recommendedName>
        <fullName evidence="6">Golgi apparatus membrane protein TVP23 homolog</fullName>
    </recommendedName>
</protein>
<dbReference type="GO" id="GO:0009306">
    <property type="term" value="P:protein secretion"/>
    <property type="evidence" value="ECO:0007669"/>
    <property type="project" value="TreeGrafter"/>
</dbReference>
<evidence type="ECO:0000313" key="7">
    <source>
        <dbReference type="EMBL" id="CCI48533.1"/>
    </source>
</evidence>
<keyword evidence="4 6" id="KW-1133">Transmembrane helix</keyword>
<dbReference type="GO" id="GO:0016192">
    <property type="term" value="P:vesicle-mediated transport"/>
    <property type="evidence" value="ECO:0007669"/>
    <property type="project" value="TreeGrafter"/>
</dbReference>
<gene>
    <name evidence="7" type="ORF">BN9_096710</name>
</gene>
<dbReference type="PANTHER" id="PTHR13019">
    <property type="entry name" value="GOLGI APPARATUS MEMBRANE PROTEIN TVP23"/>
    <property type="match status" value="1"/>
</dbReference>
<keyword evidence="8" id="KW-1185">Reference proteome</keyword>
<dbReference type="STRING" id="65357.A0A024GQA0"/>
<dbReference type="EMBL" id="CAIX01000232">
    <property type="protein sequence ID" value="CCI48533.1"/>
    <property type="molecule type" value="Genomic_DNA"/>
</dbReference>
<organism evidence="7 8">
    <name type="scientific">Albugo candida</name>
    <dbReference type="NCBI Taxonomy" id="65357"/>
    <lineage>
        <taxon>Eukaryota</taxon>
        <taxon>Sar</taxon>
        <taxon>Stramenopiles</taxon>
        <taxon>Oomycota</taxon>
        <taxon>Peronosporomycetes</taxon>
        <taxon>Albuginales</taxon>
        <taxon>Albuginaceae</taxon>
        <taxon>Albugo</taxon>
    </lineage>
</organism>
<reference evidence="7 8" key="1">
    <citation type="submission" date="2012-05" db="EMBL/GenBank/DDBJ databases">
        <title>Recombination and specialization in a pathogen metapopulation.</title>
        <authorList>
            <person name="Gardiner A."/>
            <person name="Kemen E."/>
            <person name="Schultz-Larsen T."/>
            <person name="MacLean D."/>
            <person name="Van Oosterhout C."/>
            <person name="Jones J.D.G."/>
        </authorList>
    </citation>
    <scope>NUCLEOTIDE SEQUENCE [LARGE SCALE GENOMIC DNA]</scope>
    <source>
        <strain evidence="7 8">Ac Nc2</strain>
    </source>
</reference>
<accession>A0A024GQA0</accession>
<evidence type="ECO:0000256" key="2">
    <source>
        <dbReference type="ARBA" id="ARBA00005467"/>
    </source>
</evidence>
<evidence type="ECO:0000256" key="4">
    <source>
        <dbReference type="ARBA" id="ARBA00022989"/>
    </source>
</evidence>
<dbReference type="AlphaFoldDB" id="A0A024GQA0"/>
<dbReference type="Proteomes" id="UP000053237">
    <property type="component" value="Unassembled WGS sequence"/>
</dbReference>
<name>A0A024GQA0_9STRA</name>
<evidence type="ECO:0000313" key="8">
    <source>
        <dbReference type="Proteomes" id="UP000053237"/>
    </source>
</evidence>